<dbReference type="AlphaFoldDB" id="A0A2N9DXX6"/>
<dbReference type="EMBL" id="OGVC01000042">
    <property type="protein sequence ID" value="SPC39668.1"/>
    <property type="molecule type" value="Genomic_DNA"/>
</dbReference>
<gene>
    <name evidence="1" type="ORF">LFUMFP_470003</name>
</gene>
<organism evidence="1 2">
    <name type="scientific">Latilactobacillus fuchuensis</name>
    <dbReference type="NCBI Taxonomy" id="164393"/>
    <lineage>
        <taxon>Bacteria</taxon>
        <taxon>Bacillati</taxon>
        <taxon>Bacillota</taxon>
        <taxon>Bacilli</taxon>
        <taxon>Lactobacillales</taxon>
        <taxon>Lactobacillaceae</taxon>
        <taxon>Latilactobacillus</taxon>
    </lineage>
</organism>
<dbReference type="Proteomes" id="UP000238739">
    <property type="component" value="Unassembled WGS sequence"/>
</dbReference>
<name>A0A2N9DXX6_9LACO</name>
<keyword evidence="2" id="KW-1185">Reference proteome</keyword>
<evidence type="ECO:0000313" key="2">
    <source>
        <dbReference type="Proteomes" id="UP000238739"/>
    </source>
</evidence>
<proteinExistence type="predicted"/>
<accession>A0A2N9DXX6</accession>
<comment type="caution">
    <text evidence="1">The sequence shown here is derived from an EMBL/GenBank/DDBJ whole genome shotgun (WGS) entry which is preliminary data.</text>
</comment>
<protein>
    <submittedName>
        <fullName evidence="1">Uncharacterized protein</fullName>
    </submittedName>
</protein>
<reference evidence="1" key="1">
    <citation type="submission" date="2018-01" db="EMBL/GenBank/DDBJ databases">
        <authorList>
            <person name="Chaillou S."/>
        </authorList>
    </citation>
    <scope>NUCLEOTIDE SEQUENCE [LARGE SCALE GENOMIC DNA]</scope>
    <source>
        <strain evidence="1">MFPC41A2801</strain>
    </source>
</reference>
<evidence type="ECO:0000313" key="1">
    <source>
        <dbReference type="EMBL" id="SPC39668.1"/>
    </source>
</evidence>
<sequence length="452" mass="52006">MFIFLRKDKKGVGRIFLPTPESIDPEKGPQEKIKSRIGEMVDKTTDPKERFKLGDDIMIDYVMAAVDISDDISLEFDEEFVALEKNYLSNGQFKGELKGARILKNKNFTNGLVSLGSKETSYHIDVFRLFKKYNVKICIVTENKISAIVMGRLGEWIQTASVAVSNISFLELAYVLSKYISKESSQEVNKALENQDMNTYNVLKLIKKDLSSFIKGHQNITRMKSQLDAYRDVIKIINRSPNMVKKIDFNNVGKFNWKKVDYSLTLWLDERAAFGENNEYELFLDEGIKSNNFNSEYYKKVHENQVSADCVGIRCADLVATIIGKLISKLSLATAYEKDNPGKLKYLDKKWFEFKNDQLVLAKLIFEIIFNVGSQYSYINGTYFDDATECEAYIRYVSSFREYQELTIKKENSQIEEFKIFKGLADIKYQQMAMLGQLDVKTLMETGSLKPV</sequence>